<keyword evidence="5" id="KW-0325">Glycoprotein</keyword>
<evidence type="ECO:0000313" key="7">
    <source>
        <dbReference type="Proteomes" id="UP000504629"/>
    </source>
</evidence>
<dbReference type="KEGG" id="bman:114251832"/>
<organism evidence="7 8">
    <name type="scientific">Bombyx mandarina</name>
    <name type="common">Wild silk moth</name>
    <name type="synonym">Wild silkworm</name>
    <dbReference type="NCBI Taxonomy" id="7092"/>
    <lineage>
        <taxon>Eukaryota</taxon>
        <taxon>Metazoa</taxon>
        <taxon>Ecdysozoa</taxon>
        <taxon>Arthropoda</taxon>
        <taxon>Hexapoda</taxon>
        <taxon>Insecta</taxon>
        <taxon>Pterygota</taxon>
        <taxon>Neoptera</taxon>
        <taxon>Endopterygota</taxon>
        <taxon>Lepidoptera</taxon>
        <taxon>Glossata</taxon>
        <taxon>Ditrysia</taxon>
        <taxon>Bombycoidea</taxon>
        <taxon>Bombycidae</taxon>
        <taxon>Bombycinae</taxon>
        <taxon>Bombyx</taxon>
    </lineage>
</organism>
<evidence type="ECO:0000256" key="2">
    <source>
        <dbReference type="ARBA" id="ARBA00005679"/>
    </source>
</evidence>
<feature type="chain" id="PRO_5026805000" evidence="6">
    <location>
        <begin position="20"/>
        <end position="254"/>
    </location>
</feature>
<keyword evidence="4 6" id="KW-0732">Signal</keyword>
<dbReference type="PANTHER" id="PTHR13234">
    <property type="entry name" value="GAMMA-INTERFERON INDUCIBLE LYSOSOMAL THIOL REDUCTASE GILT"/>
    <property type="match status" value="1"/>
</dbReference>
<dbReference type="GO" id="GO:0005576">
    <property type="term" value="C:extracellular region"/>
    <property type="evidence" value="ECO:0007669"/>
    <property type="project" value="UniProtKB-SubCell"/>
</dbReference>
<gene>
    <name evidence="8" type="primary">LOC114251832</name>
</gene>
<reference evidence="8" key="1">
    <citation type="submission" date="2025-08" db="UniProtKB">
        <authorList>
            <consortium name="RefSeq"/>
        </authorList>
    </citation>
    <scope>IDENTIFICATION</scope>
    <source>
        <tissue evidence="8">Silk gland</tissue>
    </source>
</reference>
<dbReference type="GO" id="GO:0016671">
    <property type="term" value="F:oxidoreductase activity, acting on a sulfur group of donors, disulfide as acceptor"/>
    <property type="evidence" value="ECO:0007669"/>
    <property type="project" value="InterPro"/>
</dbReference>
<keyword evidence="3" id="KW-0964">Secreted</keyword>
<evidence type="ECO:0000256" key="6">
    <source>
        <dbReference type="SAM" id="SignalP"/>
    </source>
</evidence>
<evidence type="ECO:0000256" key="3">
    <source>
        <dbReference type="ARBA" id="ARBA00022525"/>
    </source>
</evidence>
<dbReference type="GeneID" id="114251832"/>
<dbReference type="Proteomes" id="UP000504629">
    <property type="component" value="Unplaced"/>
</dbReference>
<dbReference type="Pfam" id="PF03227">
    <property type="entry name" value="GILT"/>
    <property type="match status" value="1"/>
</dbReference>
<comment type="similarity">
    <text evidence="2">Belongs to the GILT family.</text>
</comment>
<evidence type="ECO:0000256" key="4">
    <source>
        <dbReference type="ARBA" id="ARBA00022729"/>
    </source>
</evidence>
<dbReference type="OrthoDB" id="958254at2759"/>
<protein>
    <submittedName>
        <fullName evidence="8">GILT-like protein 1</fullName>
    </submittedName>
</protein>
<dbReference type="RefSeq" id="XP_028042028.1">
    <property type="nucleotide sequence ID" value="XM_028186227.1"/>
</dbReference>
<evidence type="ECO:0000256" key="1">
    <source>
        <dbReference type="ARBA" id="ARBA00004613"/>
    </source>
</evidence>
<comment type="subcellular location">
    <subcellularLocation>
        <location evidence="1">Secreted</location>
    </subcellularLocation>
</comment>
<proteinExistence type="inferred from homology"/>
<feature type="signal peptide" evidence="6">
    <location>
        <begin position="1"/>
        <end position="19"/>
    </location>
</feature>
<name>A0A6J2KKF0_BOMMA</name>
<evidence type="ECO:0000313" key="8">
    <source>
        <dbReference type="RefSeq" id="XP_028042028.1"/>
    </source>
</evidence>
<keyword evidence="7" id="KW-1185">Reference proteome</keyword>
<accession>A0A6J2KKF0</accession>
<sequence>MSAIHICLVILCVINFTTGRHKLTLHRGHAVTEHKAIADRNISLIQTRENNRLNGEGIRKSKEKVSITVYYETLCPASIRLFVRQLKPAVEKLSSHLDVQLVPYGFALTYNIGGYYMFRCQHGPDECYGNKLHACVVDTLRNSTKAVLFNTCLMQYSVGDRYGFNLLSVIHWCGYKLNVLVSGILNCVNSKRGSVILKNYGDQTKMLMLKYVPYILIDNSAEKQNDAMVNLISTVCKMLGPTPQVCNKTVTRYH</sequence>
<dbReference type="PANTHER" id="PTHR13234:SF8">
    <property type="entry name" value="GAMMA-INTERFERON-INDUCIBLE LYSOSOMAL THIOL REDUCTASE"/>
    <property type="match status" value="1"/>
</dbReference>
<dbReference type="InterPro" id="IPR004911">
    <property type="entry name" value="Interferon-induced_GILT"/>
</dbReference>
<evidence type="ECO:0000256" key="5">
    <source>
        <dbReference type="ARBA" id="ARBA00023180"/>
    </source>
</evidence>
<dbReference type="AlphaFoldDB" id="A0A6J2KKF0"/>